<organism evidence="4 5">
    <name type="scientific">Faucicola osloensis</name>
    <name type="common">Moraxella osloensis</name>
    <dbReference type="NCBI Taxonomy" id="34062"/>
    <lineage>
        <taxon>Bacteria</taxon>
        <taxon>Pseudomonadati</taxon>
        <taxon>Pseudomonadota</taxon>
        <taxon>Gammaproteobacteria</taxon>
        <taxon>Moraxellales</taxon>
        <taxon>Moraxellaceae</taxon>
        <taxon>Faucicola</taxon>
    </lineage>
</organism>
<reference evidence="4 5" key="1">
    <citation type="submission" date="2018-06" db="EMBL/GenBank/DDBJ databases">
        <authorList>
            <consortium name="Pathogen Informatics"/>
            <person name="Doyle S."/>
        </authorList>
    </citation>
    <scope>NUCLEOTIDE SEQUENCE [LARGE SCALE GENOMIC DNA]</scope>
    <source>
        <strain evidence="4 5">NCTC10465</strain>
    </source>
</reference>
<proteinExistence type="predicted"/>
<dbReference type="AlphaFoldDB" id="A0A378QBS2"/>
<evidence type="ECO:0000256" key="1">
    <source>
        <dbReference type="SAM" id="MobiDB-lite"/>
    </source>
</evidence>
<evidence type="ECO:0000313" key="4">
    <source>
        <dbReference type="EMBL" id="STY97648.1"/>
    </source>
</evidence>
<keyword evidence="4" id="KW-0808">Transferase</keyword>
<feature type="region of interest" description="Disordered" evidence="1">
    <location>
        <begin position="473"/>
        <end position="506"/>
    </location>
</feature>
<dbReference type="PANTHER" id="PTHR45947">
    <property type="entry name" value="SULFOQUINOVOSYL TRANSFERASE SQD2"/>
    <property type="match status" value="1"/>
</dbReference>
<dbReference type="Pfam" id="PF00534">
    <property type="entry name" value="Glycos_transf_1"/>
    <property type="match status" value="1"/>
</dbReference>
<dbReference type="Proteomes" id="UP000255230">
    <property type="component" value="Unassembled WGS sequence"/>
</dbReference>
<dbReference type="SUPFAM" id="SSF53756">
    <property type="entry name" value="UDP-Glycosyltransferase/glycogen phosphorylase"/>
    <property type="match status" value="1"/>
</dbReference>
<dbReference type="InterPro" id="IPR028098">
    <property type="entry name" value="Glyco_trans_4-like_N"/>
</dbReference>
<gene>
    <name evidence="4" type="primary">mgtA</name>
    <name evidence="4" type="ORF">NCTC10465_01433</name>
</gene>
<accession>A0A378QBS2</accession>
<dbReference type="Gene3D" id="3.40.50.2000">
    <property type="entry name" value="Glycogen Phosphorylase B"/>
    <property type="match status" value="2"/>
</dbReference>
<dbReference type="InterPro" id="IPR050194">
    <property type="entry name" value="Glycosyltransferase_grp1"/>
</dbReference>
<dbReference type="RefSeq" id="WP_197931424.1">
    <property type="nucleotide sequence ID" value="NZ_CBCRZU010000001.1"/>
</dbReference>
<dbReference type="PANTHER" id="PTHR45947:SF3">
    <property type="entry name" value="SULFOQUINOVOSYL TRANSFERASE SQD2"/>
    <property type="match status" value="1"/>
</dbReference>
<dbReference type="Pfam" id="PF13439">
    <property type="entry name" value="Glyco_transf_4"/>
    <property type="match status" value="1"/>
</dbReference>
<dbReference type="EMBL" id="UGPY01000001">
    <property type="protein sequence ID" value="STY97648.1"/>
    <property type="molecule type" value="Genomic_DNA"/>
</dbReference>
<protein>
    <submittedName>
        <fullName evidence="4">GDP-mannose-dependent alpha-mannosyltransferase</fullName>
        <ecNumber evidence="4">2.4.1.-</ecNumber>
    </submittedName>
</protein>
<dbReference type="GO" id="GO:0016757">
    <property type="term" value="F:glycosyltransferase activity"/>
    <property type="evidence" value="ECO:0007669"/>
    <property type="project" value="UniProtKB-KW"/>
</dbReference>
<name>A0A378QBS2_FAUOS</name>
<evidence type="ECO:0000259" key="2">
    <source>
        <dbReference type="Pfam" id="PF00534"/>
    </source>
</evidence>
<feature type="domain" description="Glycosyl transferase family 1" evidence="2">
    <location>
        <begin position="241"/>
        <end position="396"/>
    </location>
</feature>
<keyword evidence="5" id="KW-1185">Reference proteome</keyword>
<keyword evidence="4" id="KW-0328">Glycosyltransferase</keyword>
<sequence length="506" mass="55963">MSDNTVNTNLYQASSDNKTTSANHESPSTQVAGTPFYDNRPSLHIALVTETWLPDINGVASSVYQIMRELKSMGHRITLIRPKQSDEAEQHTLTTGLNTAAVTTDLQVPSLPIPYYPHLRMGLPCYRFLTKQLRKLRPDIVHIVTEGPLGLAALIASKQQRIKVSSGYHTAFHDFSRYFGWKVVSVPLLAYMKRFHNQCNATCIPSQTTQHQLAEFGFKHLYQVGRGVDTARYAPSKRSQALRQSWGVGEGTTVLMCVSRVSPEKGMDTVIKSFKALQLQQLHRHVKLVIVGDGPYKEALVKRHANDTSIIFAGFKTGEALASYYASADAFVFASQVETFGNVVTEAMASGLPIFAYHDAAAALLVDDSCGKTVPLGQEQRFVEMISELPKQQQLDQMRLAARHKVAAFSWQKPAQEMLTMFYEVLSIQTNTLTASPVTPTILSSQSITQHPLADSTIAPTPESVHPTVVAKNHPRYSHSPQNSHSTQNSHPTQRPAESAAFFSKT</sequence>
<feature type="domain" description="Glycosyltransferase subfamily 4-like N-terminal" evidence="3">
    <location>
        <begin position="56"/>
        <end position="232"/>
    </location>
</feature>
<dbReference type="EC" id="2.4.1.-" evidence="4"/>
<dbReference type="GeneID" id="35779066"/>
<feature type="compositionally biased region" description="Polar residues" evidence="1">
    <location>
        <begin position="1"/>
        <end position="32"/>
    </location>
</feature>
<feature type="region of interest" description="Disordered" evidence="1">
    <location>
        <begin position="1"/>
        <end position="33"/>
    </location>
</feature>
<dbReference type="InterPro" id="IPR001296">
    <property type="entry name" value="Glyco_trans_1"/>
</dbReference>
<evidence type="ECO:0000259" key="3">
    <source>
        <dbReference type="Pfam" id="PF13439"/>
    </source>
</evidence>
<dbReference type="CDD" id="cd03814">
    <property type="entry name" value="GT4-like"/>
    <property type="match status" value="1"/>
</dbReference>
<feature type="compositionally biased region" description="Polar residues" evidence="1">
    <location>
        <begin position="479"/>
        <end position="493"/>
    </location>
</feature>
<evidence type="ECO:0000313" key="5">
    <source>
        <dbReference type="Proteomes" id="UP000255230"/>
    </source>
</evidence>